<dbReference type="Gramene" id="PVH35057">
    <property type="protein sequence ID" value="PVH35057"/>
    <property type="gene ID" value="PAHAL_7G095000"/>
</dbReference>
<dbReference type="AlphaFoldDB" id="A0A2T8IBL1"/>
<dbReference type="EMBL" id="CM008052">
    <property type="protein sequence ID" value="PVH35057.1"/>
    <property type="molecule type" value="Genomic_DNA"/>
</dbReference>
<accession>A0A2T8IBL1</accession>
<proteinExistence type="predicted"/>
<protein>
    <submittedName>
        <fullName evidence="1">Uncharacterized protein</fullName>
    </submittedName>
</protein>
<organism evidence="1">
    <name type="scientific">Panicum hallii</name>
    <dbReference type="NCBI Taxonomy" id="206008"/>
    <lineage>
        <taxon>Eukaryota</taxon>
        <taxon>Viridiplantae</taxon>
        <taxon>Streptophyta</taxon>
        <taxon>Embryophyta</taxon>
        <taxon>Tracheophyta</taxon>
        <taxon>Spermatophyta</taxon>
        <taxon>Magnoliopsida</taxon>
        <taxon>Liliopsida</taxon>
        <taxon>Poales</taxon>
        <taxon>Poaceae</taxon>
        <taxon>PACMAD clade</taxon>
        <taxon>Panicoideae</taxon>
        <taxon>Panicodae</taxon>
        <taxon>Paniceae</taxon>
        <taxon>Panicinae</taxon>
        <taxon>Panicum</taxon>
        <taxon>Panicum sect. Panicum</taxon>
    </lineage>
</organism>
<sequence length="96" mass="11222">MEAQKCKQRRINDIGFFDPTSINEATVGFRSTVDAMCDALIDMQDKKWILLPYNHQAFAKYHKKSKVYRPFWTDFIVCDAKYVLRQPRAIITVGSM</sequence>
<gene>
    <name evidence="1" type="ORF">PAHAL_7G095000</name>
</gene>
<evidence type="ECO:0000313" key="1">
    <source>
        <dbReference type="EMBL" id="PVH35057.1"/>
    </source>
</evidence>
<dbReference type="Proteomes" id="UP000243499">
    <property type="component" value="Chromosome 7"/>
</dbReference>
<reference evidence="1" key="1">
    <citation type="submission" date="2018-04" db="EMBL/GenBank/DDBJ databases">
        <title>WGS assembly of Panicum hallii.</title>
        <authorList>
            <person name="Lovell J."/>
            <person name="Jenkins J."/>
            <person name="Lowry D."/>
            <person name="Mamidi S."/>
            <person name="Sreedasyam A."/>
            <person name="Weng X."/>
            <person name="Barry K."/>
            <person name="Bonette J."/>
            <person name="Campitelli B."/>
            <person name="Daum C."/>
            <person name="Gordon S."/>
            <person name="Gould B."/>
            <person name="Lipzen A."/>
            <person name="Macqueen A."/>
            <person name="Palacio-Mejia J."/>
            <person name="Plott C."/>
            <person name="Shakirov E."/>
            <person name="Shu S."/>
            <person name="Yoshinaga Y."/>
            <person name="Zane M."/>
            <person name="Rokhsar D."/>
            <person name="Grimwood J."/>
            <person name="Schmutz J."/>
            <person name="Juenger T."/>
        </authorList>
    </citation>
    <scope>NUCLEOTIDE SEQUENCE [LARGE SCALE GENOMIC DNA]</scope>
    <source>
        <strain evidence="1">FIL2</strain>
    </source>
</reference>
<name>A0A2T8IBL1_9POAL</name>